<sequence>MFIVLIRTCILYILVVLVIRLMGKRQIGELQPYELVITIVISDLATVPMQDVRLPLILGIIPIITLLILEVFFTELQIRSKFMRKLIDGDPSVLIRDGKINEKALKSQRIHIEDLLEELRLTGNFDISSIKYAILESNGQLSIMSKENNENSHLPLVLLYNGKVNKDSLKKLHKDVKWLQDKVSSKNLSMDEVFIIIMDSSGKLQYQAKGEFEKLDGENT</sequence>
<keyword evidence="3" id="KW-1003">Cell membrane</keyword>
<dbReference type="PANTHER" id="PTHR34582">
    <property type="entry name" value="UPF0702 TRANSMEMBRANE PROTEIN YCAP"/>
    <property type="match status" value="1"/>
</dbReference>
<proteinExistence type="inferred from homology"/>
<comment type="similarity">
    <text evidence="2">Belongs to the UPF0702 family.</text>
</comment>
<comment type="subcellular location">
    <subcellularLocation>
        <location evidence="1">Cell membrane</location>
        <topology evidence="1">Multi-pass membrane protein</topology>
    </subcellularLocation>
</comment>
<evidence type="ECO:0000259" key="8">
    <source>
        <dbReference type="Pfam" id="PF04239"/>
    </source>
</evidence>
<evidence type="ECO:0000313" key="9">
    <source>
        <dbReference type="EMBL" id="SHI24763.1"/>
    </source>
</evidence>
<dbReference type="InterPro" id="IPR023090">
    <property type="entry name" value="UPF0702_alpha/beta_dom_sf"/>
</dbReference>
<protein>
    <submittedName>
        <fullName evidence="9">Uncharacterized membrane protein YcaP, DUF421 family</fullName>
    </submittedName>
</protein>
<gene>
    <name evidence="9" type="ORF">SAMN02745941_03063</name>
</gene>
<evidence type="ECO:0000256" key="5">
    <source>
        <dbReference type="ARBA" id="ARBA00022989"/>
    </source>
</evidence>
<evidence type="ECO:0000313" key="10">
    <source>
        <dbReference type="Proteomes" id="UP000184241"/>
    </source>
</evidence>
<feature type="transmembrane region" description="Helical" evidence="7">
    <location>
        <begin position="56"/>
        <end position="76"/>
    </location>
</feature>
<accession>A0A1M5ZLD6</accession>
<evidence type="ECO:0000256" key="6">
    <source>
        <dbReference type="ARBA" id="ARBA00023136"/>
    </source>
</evidence>
<dbReference type="RefSeq" id="WP_073020777.1">
    <property type="nucleotide sequence ID" value="NZ_FQXU01000009.1"/>
</dbReference>
<organism evidence="9 10">
    <name type="scientific">Clostridium intestinale DSM 6191</name>
    <dbReference type="NCBI Taxonomy" id="1121320"/>
    <lineage>
        <taxon>Bacteria</taxon>
        <taxon>Bacillati</taxon>
        <taxon>Bacillota</taxon>
        <taxon>Clostridia</taxon>
        <taxon>Eubacteriales</taxon>
        <taxon>Clostridiaceae</taxon>
        <taxon>Clostridium</taxon>
    </lineage>
</organism>
<feature type="transmembrane region" description="Helical" evidence="7">
    <location>
        <begin position="5"/>
        <end position="23"/>
    </location>
</feature>
<evidence type="ECO:0000256" key="4">
    <source>
        <dbReference type="ARBA" id="ARBA00022692"/>
    </source>
</evidence>
<evidence type="ECO:0000256" key="1">
    <source>
        <dbReference type="ARBA" id="ARBA00004651"/>
    </source>
</evidence>
<reference evidence="9 10" key="1">
    <citation type="submission" date="2016-11" db="EMBL/GenBank/DDBJ databases">
        <authorList>
            <person name="Jaros S."/>
            <person name="Januszkiewicz K."/>
            <person name="Wedrychowicz H."/>
        </authorList>
    </citation>
    <scope>NUCLEOTIDE SEQUENCE [LARGE SCALE GENOMIC DNA]</scope>
    <source>
        <strain evidence="9 10">DSM 6191</strain>
    </source>
</reference>
<dbReference type="InterPro" id="IPR007353">
    <property type="entry name" value="DUF421"/>
</dbReference>
<dbReference type="Pfam" id="PF04239">
    <property type="entry name" value="DUF421"/>
    <property type="match status" value="1"/>
</dbReference>
<evidence type="ECO:0000256" key="7">
    <source>
        <dbReference type="SAM" id="Phobius"/>
    </source>
</evidence>
<dbReference type="Proteomes" id="UP000184241">
    <property type="component" value="Unassembled WGS sequence"/>
</dbReference>
<keyword evidence="6 7" id="KW-0472">Membrane</keyword>
<evidence type="ECO:0000256" key="2">
    <source>
        <dbReference type="ARBA" id="ARBA00006448"/>
    </source>
</evidence>
<dbReference type="EMBL" id="FQXU01000009">
    <property type="protein sequence ID" value="SHI24763.1"/>
    <property type="molecule type" value="Genomic_DNA"/>
</dbReference>
<evidence type="ECO:0000256" key="3">
    <source>
        <dbReference type="ARBA" id="ARBA00022475"/>
    </source>
</evidence>
<feature type="domain" description="YetF C-terminal" evidence="8">
    <location>
        <begin position="79"/>
        <end position="196"/>
    </location>
</feature>
<dbReference type="GO" id="GO:0005886">
    <property type="term" value="C:plasma membrane"/>
    <property type="evidence" value="ECO:0007669"/>
    <property type="project" value="UniProtKB-SubCell"/>
</dbReference>
<dbReference type="PANTHER" id="PTHR34582:SF6">
    <property type="entry name" value="UPF0702 TRANSMEMBRANE PROTEIN YCAP"/>
    <property type="match status" value="1"/>
</dbReference>
<name>A0A1M5ZLD6_9CLOT</name>
<dbReference type="AlphaFoldDB" id="A0A1M5ZLD6"/>
<keyword evidence="5 7" id="KW-1133">Transmembrane helix</keyword>
<keyword evidence="4 7" id="KW-0812">Transmembrane</keyword>
<dbReference type="Gene3D" id="3.30.240.20">
    <property type="entry name" value="bsu07140 like domains"/>
    <property type="match status" value="2"/>
</dbReference>